<name>W0LHV6_9CAUD</name>
<keyword evidence="1" id="KW-0472">Membrane</keyword>
<dbReference type="Proteomes" id="UP000019124">
    <property type="component" value="Segment"/>
</dbReference>
<keyword evidence="1" id="KW-1133">Transmembrane helix</keyword>
<feature type="transmembrane region" description="Helical" evidence="1">
    <location>
        <begin position="6"/>
        <end position="24"/>
    </location>
</feature>
<organism evidence="2 3">
    <name type="scientific">Edwardsiella phage eiAU</name>
    <dbReference type="NCBI Taxonomy" id="945083"/>
    <lineage>
        <taxon>Viruses</taxon>
        <taxon>Duplodnaviria</taxon>
        <taxon>Heunggongvirae</taxon>
        <taxon>Uroviricota</taxon>
        <taxon>Caudoviricetes</taxon>
        <taxon>Eiauvirus</taxon>
        <taxon>Eiauvirus eiAU</taxon>
    </lineage>
</organism>
<evidence type="ECO:0000313" key="3">
    <source>
        <dbReference type="Proteomes" id="UP000019124"/>
    </source>
</evidence>
<reference evidence="2 3" key="1">
    <citation type="submission" date="2013-10" db="EMBL/GenBank/DDBJ databases">
        <title>Identification of broad host specificity determinant of Edwardsiella ictaluri specific bacteriophages.</title>
        <authorList>
            <person name="Hossain M.J."/>
            <person name="Carrias A."/>
            <person name="Terhune J.S."/>
            <person name="Liles M.R."/>
        </authorList>
    </citation>
    <scope>NUCLEOTIDE SEQUENCE [LARGE SCALE GENOMIC DNA]</scope>
</reference>
<feature type="transmembrane region" description="Helical" evidence="1">
    <location>
        <begin position="36"/>
        <end position="54"/>
    </location>
</feature>
<protein>
    <submittedName>
        <fullName evidence="2">Putative holin</fullName>
    </submittedName>
</protein>
<evidence type="ECO:0000256" key="1">
    <source>
        <dbReference type="SAM" id="Phobius"/>
    </source>
</evidence>
<evidence type="ECO:0000313" key="2">
    <source>
        <dbReference type="EMBL" id="AHG23453.1"/>
    </source>
</evidence>
<keyword evidence="3" id="KW-1185">Reference proteome</keyword>
<keyword evidence="1" id="KW-0812">Transmembrane</keyword>
<dbReference type="EMBL" id="KF772233">
    <property type="protein sequence ID" value="AHG23453.1"/>
    <property type="molecule type" value="Genomic_DNA"/>
</dbReference>
<sequence>MIEHNVIYSVALLAIFLMALWGIYSPKVRDGVIGRILYMAAAVTSLGGLLHSQTGELPERLITTLLVCSAFMMARELIRDAFWKPACGKWAGIVSRAKGKVRNE</sequence>
<gene>
    <name evidence="2" type="ORF">P858_37</name>
</gene>
<accession>W0LHV6</accession>
<proteinExistence type="predicted"/>